<feature type="domain" description="Helicase C-terminal" evidence="7">
    <location>
        <begin position="204"/>
        <end position="375"/>
    </location>
</feature>
<dbReference type="PROSITE" id="PS51192">
    <property type="entry name" value="HELICASE_ATP_BIND_1"/>
    <property type="match status" value="1"/>
</dbReference>
<evidence type="ECO:0000259" key="6">
    <source>
        <dbReference type="PROSITE" id="PS51192"/>
    </source>
</evidence>
<evidence type="ECO:0000256" key="4">
    <source>
        <dbReference type="ARBA" id="ARBA00022840"/>
    </source>
</evidence>
<dbReference type="InterPro" id="IPR007502">
    <property type="entry name" value="Helicase-assoc_dom"/>
</dbReference>
<dbReference type="GO" id="GO:0005524">
    <property type="term" value="F:ATP binding"/>
    <property type="evidence" value="ECO:0007669"/>
    <property type="project" value="UniProtKB-KW"/>
</dbReference>
<dbReference type="Pfam" id="PF00271">
    <property type="entry name" value="Helicase_C"/>
    <property type="match status" value="1"/>
</dbReference>
<dbReference type="AlphaFoldDB" id="J7G1C4"/>
<dbReference type="GO" id="GO:0003723">
    <property type="term" value="F:RNA binding"/>
    <property type="evidence" value="ECO:0007669"/>
    <property type="project" value="TreeGrafter"/>
</dbReference>
<accession>J7G1C4</accession>
<dbReference type="CDD" id="cd17917">
    <property type="entry name" value="DEXHc_RHA-like"/>
    <property type="match status" value="1"/>
</dbReference>
<evidence type="ECO:0000256" key="1">
    <source>
        <dbReference type="ARBA" id="ARBA00004229"/>
    </source>
</evidence>
<proteinExistence type="predicted"/>
<dbReference type="InterPro" id="IPR014001">
    <property type="entry name" value="Helicase_ATP-bd"/>
</dbReference>
<evidence type="ECO:0000313" key="8">
    <source>
        <dbReference type="EMBL" id="AFP65297.1"/>
    </source>
</evidence>
<reference evidence="8 9" key="1">
    <citation type="journal article" date="2012" name="Genome Biol. Evol.">
        <title>Nucleomorph genome sequence of the cryptophyte alga Chroomonas mesostigmatica CCMP1168 reveals lineage-specific gene loss and genome complexity.</title>
        <authorList>
            <person name="Moore C.E."/>
            <person name="Curtis B."/>
            <person name="Mills T."/>
            <person name="Tanifuji G."/>
            <person name="Archibald J.M."/>
        </authorList>
    </citation>
    <scope>NUCLEOTIDE SEQUENCE [LARGE SCALE GENOMIC DNA]</scope>
    <source>
        <strain evidence="8 9">CCMP1168</strain>
    </source>
</reference>
<keyword evidence="4" id="KW-0067">ATP-binding</keyword>
<organism evidence="8 9">
    <name type="scientific">Chroomonas mesostigmatica CCMP1168</name>
    <dbReference type="NCBI Taxonomy" id="1195612"/>
    <lineage>
        <taxon>Eukaryota</taxon>
        <taxon>Cryptophyceae</taxon>
        <taxon>Pyrenomonadales</taxon>
        <taxon>Chroomonadaceae</taxon>
        <taxon>Chroomonas</taxon>
    </lineage>
</organism>
<evidence type="ECO:0000256" key="5">
    <source>
        <dbReference type="ARBA" id="ARBA00047984"/>
    </source>
</evidence>
<dbReference type="SMART" id="SM00487">
    <property type="entry name" value="DEXDc"/>
    <property type="match status" value="1"/>
</dbReference>
<evidence type="ECO:0000259" key="7">
    <source>
        <dbReference type="PROSITE" id="PS51194"/>
    </source>
</evidence>
<dbReference type="PANTHER" id="PTHR18934">
    <property type="entry name" value="ATP-DEPENDENT RNA HELICASE"/>
    <property type="match status" value="1"/>
</dbReference>
<keyword evidence="8" id="KW-0347">Helicase</keyword>
<dbReference type="Pfam" id="PF00270">
    <property type="entry name" value="DEAD"/>
    <property type="match status" value="1"/>
</dbReference>
<dbReference type="EMBL" id="CP003680">
    <property type="protein sequence ID" value="AFP65297.1"/>
    <property type="molecule type" value="Genomic_DNA"/>
</dbReference>
<dbReference type="GO" id="GO:0009507">
    <property type="term" value="C:chloroplast"/>
    <property type="evidence" value="ECO:0007669"/>
    <property type="project" value="UniProtKB-SubCell"/>
</dbReference>
<dbReference type="InterPro" id="IPR002464">
    <property type="entry name" value="DNA/RNA_helicase_DEAH_CS"/>
</dbReference>
<dbReference type="Proteomes" id="UP000243348">
    <property type="component" value="Nucleomorph 1"/>
</dbReference>
<dbReference type="PROSITE" id="PS51194">
    <property type="entry name" value="HELICASE_CTER"/>
    <property type="match status" value="1"/>
</dbReference>
<evidence type="ECO:0000256" key="3">
    <source>
        <dbReference type="ARBA" id="ARBA00022801"/>
    </source>
</evidence>
<gene>
    <name evidence="8" type="ORF">CMESO_98</name>
</gene>
<comment type="subcellular location">
    <subcellularLocation>
        <location evidence="1">Plastid</location>
        <location evidence="1">Chloroplast</location>
    </subcellularLocation>
</comment>
<keyword evidence="2" id="KW-0547">Nucleotide-binding</keyword>
<dbReference type="InterPro" id="IPR011545">
    <property type="entry name" value="DEAD/DEAH_box_helicase_dom"/>
</dbReference>
<evidence type="ECO:0000256" key="2">
    <source>
        <dbReference type="ARBA" id="ARBA00022741"/>
    </source>
</evidence>
<dbReference type="CDD" id="cd18791">
    <property type="entry name" value="SF2_C_RHA"/>
    <property type="match status" value="1"/>
</dbReference>
<dbReference type="SMART" id="SM00490">
    <property type="entry name" value="HELICc"/>
    <property type="match status" value="1"/>
</dbReference>
<sequence>MPKNNFPVDIFFDQILESILIFKIIIMIGETGSGKTTRIPHFLYFSGIQETNLICCTQPRRLSTIAVAKRISYIMGKNLGHDVGYTIRFEDCTTEKTKIKIITDGLLTKEWLNNPYLKSYSILILDEIHERSSNTDLILSLCRNLMELRSDLKIVITSATLNAEQYSNFFFCCPVFSIPGRCYSVKIYYSFFQEEDFLTGSYSSLVKILKRTIEGDILVFLTGKDDINIIGNLLFFLKKKLSKEKNFFIIPIFSGLPIQWQTNVLKNCSSERKIILATNIAETSLTIPTISFVVDCGFVKQKIFNPYFSISNLITIPISKNSAVQRAGRSGRTRTGNCIRNYSKWSYKNEMPLNFTPEIQRIDVSFIILFLKGLGTKDFFSFDWIDFPSKIFFYRSLRSLYCLGAFSKNGFITSIGRLIIELSIEPMLAKALISGYKHNCVEGLISIASMLLSSFRSDNTLIFDFCLKKDFCFESDHLFFLNIFNKWQYAEYSLEWCSKRGIEYPKMIYAKNLKTQLLKILKPSNRKWSNKCPTKEGILKSLLHGYVVNLAKIKKERIYRPILSIENLYIQIHPSCILNFSRYFPVLIIFHELFVNPKPFFRFVSGIKKKWVFDFINLN</sequence>
<dbReference type="PANTHER" id="PTHR18934:SF83">
    <property type="entry name" value="PRE-MRNA-SPLICING FACTOR ATP-DEPENDENT RNA HELICASE DHX16"/>
    <property type="match status" value="1"/>
</dbReference>
<dbReference type="GO" id="GO:0071013">
    <property type="term" value="C:catalytic step 2 spliceosome"/>
    <property type="evidence" value="ECO:0007669"/>
    <property type="project" value="TreeGrafter"/>
</dbReference>
<dbReference type="Gene3D" id="1.20.120.1080">
    <property type="match status" value="1"/>
</dbReference>
<dbReference type="SMART" id="SM00847">
    <property type="entry name" value="HA2"/>
    <property type="match status" value="1"/>
</dbReference>
<name>J7G1C4_9CRYP</name>
<keyword evidence="3" id="KW-0378">Hydrolase</keyword>
<comment type="catalytic activity">
    <reaction evidence="5">
        <text>ATP + H2O = ADP + phosphate + H(+)</text>
        <dbReference type="Rhea" id="RHEA:13065"/>
        <dbReference type="ChEBI" id="CHEBI:15377"/>
        <dbReference type="ChEBI" id="CHEBI:15378"/>
        <dbReference type="ChEBI" id="CHEBI:30616"/>
        <dbReference type="ChEBI" id="CHEBI:43474"/>
        <dbReference type="ChEBI" id="CHEBI:456216"/>
        <dbReference type="EC" id="3.6.4.13"/>
    </reaction>
</comment>
<keyword evidence="8" id="KW-0542">Nucleomorph</keyword>
<dbReference type="InterPro" id="IPR027417">
    <property type="entry name" value="P-loop_NTPase"/>
</dbReference>
<protein>
    <submittedName>
        <fullName evidence="8">Pre-mRNA splicing factor ATP-dependent RNA helicase prp2-like protein</fullName>
    </submittedName>
</protein>
<dbReference type="Gene3D" id="3.40.50.300">
    <property type="entry name" value="P-loop containing nucleotide triphosphate hydrolases"/>
    <property type="match status" value="2"/>
</dbReference>
<dbReference type="SUPFAM" id="SSF52540">
    <property type="entry name" value="P-loop containing nucleoside triphosphate hydrolases"/>
    <property type="match status" value="1"/>
</dbReference>
<geneLocation type="nucleomorph" evidence="8"/>
<evidence type="ECO:0000313" key="9">
    <source>
        <dbReference type="Proteomes" id="UP000243348"/>
    </source>
</evidence>
<dbReference type="GO" id="GO:0016787">
    <property type="term" value="F:hydrolase activity"/>
    <property type="evidence" value="ECO:0007669"/>
    <property type="project" value="UniProtKB-KW"/>
</dbReference>
<dbReference type="PROSITE" id="PS00690">
    <property type="entry name" value="DEAH_ATP_HELICASE"/>
    <property type="match status" value="1"/>
</dbReference>
<feature type="domain" description="Helicase ATP-binding" evidence="6">
    <location>
        <begin position="16"/>
        <end position="179"/>
    </location>
</feature>
<dbReference type="GO" id="GO:0003724">
    <property type="term" value="F:RNA helicase activity"/>
    <property type="evidence" value="ECO:0007669"/>
    <property type="project" value="UniProtKB-EC"/>
</dbReference>
<dbReference type="InterPro" id="IPR001650">
    <property type="entry name" value="Helicase_C-like"/>
</dbReference>